<comment type="subcellular location">
    <subcellularLocation>
        <location evidence="1">Cell membrane</location>
        <topology evidence="1">Multi-pass membrane protein</topology>
    </subcellularLocation>
</comment>
<keyword evidence="2" id="KW-0813">Transport</keyword>
<reference evidence="9 10" key="1">
    <citation type="submission" date="2016-10" db="EMBL/GenBank/DDBJ databases">
        <authorList>
            <person name="de Groot N.N."/>
        </authorList>
    </citation>
    <scope>NUCLEOTIDE SEQUENCE [LARGE SCALE GENOMIC DNA]</scope>
    <source>
        <strain evidence="9 10">DSM 10495</strain>
    </source>
</reference>
<dbReference type="PANTHER" id="PTHR43738:SF1">
    <property type="entry name" value="HEMIN TRANSPORT SYSTEM PERMEASE PROTEIN HRTB-RELATED"/>
    <property type="match status" value="1"/>
</dbReference>
<evidence type="ECO:0000256" key="5">
    <source>
        <dbReference type="ARBA" id="ARBA00022989"/>
    </source>
</evidence>
<dbReference type="RefSeq" id="WP_066216202.1">
    <property type="nucleotide sequence ID" value="NZ_FNSN01000003.1"/>
</dbReference>
<feature type="domain" description="ABC3 transporter permease C-terminal" evidence="8">
    <location>
        <begin position="248"/>
        <end position="355"/>
    </location>
</feature>
<dbReference type="EMBL" id="FNSN01000003">
    <property type="protein sequence ID" value="SEB60821.1"/>
    <property type="molecule type" value="Genomic_DNA"/>
</dbReference>
<evidence type="ECO:0000256" key="6">
    <source>
        <dbReference type="ARBA" id="ARBA00023136"/>
    </source>
</evidence>
<keyword evidence="3" id="KW-1003">Cell membrane</keyword>
<dbReference type="InterPro" id="IPR051125">
    <property type="entry name" value="ABC-4/HrtB_transporter"/>
</dbReference>
<dbReference type="InterPro" id="IPR003838">
    <property type="entry name" value="ABC3_permease_C"/>
</dbReference>
<keyword evidence="5 7" id="KW-1133">Transmembrane helix</keyword>
<evidence type="ECO:0000256" key="1">
    <source>
        <dbReference type="ARBA" id="ARBA00004651"/>
    </source>
</evidence>
<keyword evidence="4 7" id="KW-0812">Transmembrane</keyword>
<evidence type="ECO:0000256" key="7">
    <source>
        <dbReference type="SAM" id="Phobius"/>
    </source>
</evidence>
<evidence type="ECO:0000313" key="9">
    <source>
        <dbReference type="EMBL" id="SEB60821.1"/>
    </source>
</evidence>
<organism evidence="9 10">
    <name type="scientific">Arthrobacter woluwensis</name>
    <dbReference type="NCBI Taxonomy" id="156980"/>
    <lineage>
        <taxon>Bacteria</taxon>
        <taxon>Bacillati</taxon>
        <taxon>Actinomycetota</taxon>
        <taxon>Actinomycetes</taxon>
        <taxon>Micrococcales</taxon>
        <taxon>Micrococcaceae</taxon>
        <taxon>Arthrobacter</taxon>
    </lineage>
</organism>
<accession>A0A1H4KQP9</accession>
<evidence type="ECO:0000313" key="10">
    <source>
        <dbReference type="Proteomes" id="UP000182652"/>
    </source>
</evidence>
<evidence type="ECO:0000259" key="8">
    <source>
        <dbReference type="Pfam" id="PF02687"/>
    </source>
</evidence>
<evidence type="ECO:0000256" key="2">
    <source>
        <dbReference type="ARBA" id="ARBA00022448"/>
    </source>
</evidence>
<keyword evidence="6 7" id="KW-0472">Membrane</keyword>
<dbReference type="Proteomes" id="UP000182652">
    <property type="component" value="Unassembled WGS sequence"/>
</dbReference>
<sequence>MFLALRDLRFSKGRFALMGGVVALITVLLVMLSGLTAGLAHQSTSAIGALPAGRVVFGAPQGTAAKASYADSEVTPEQAAAWSRDAGVTAVPLGISQGKLRTGTAASTPDGGRTTNAAFFGSDGVGGTALAPVTPGKGEIVLSESLASALNLSDGGVLNSNGTDLRVKAVVPDQWYSHLAVAWVGLGDWQQMNRGREATVLVAPGADATAADRADSRNGTVSAERTASFQALESFKSENGSLLLIQGFLYGISALVVGAFLSIWTVQRTRDIAVLKALGATQGYVFKDALAQALIVLLSGTVLGAVIGGLGGWFAGQAAPFVLGPLTIAGPVVGIVLLGLAGSALAVRKVTRVDPLLALGGS</sequence>
<feature type="transmembrane region" description="Helical" evidence="7">
    <location>
        <begin position="328"/>
        <end position="347"/>
    </location>
</feature>
<proteinExistence type="predicted"/>
<dbReference type="STRING" id="156980.SAMN04489745_0758"/>
<gene>
    <name evidence="9" type="ORF">SAMN04489745_0758</name>
</gene>
<name>A0A1H4KQP9_9MICC</name>
<dbReference type="PANTHER" id="PTHR43738">
    <property type="entry name" value="ABC TRANSPORTER, MEMBRANE PROTEIN"/>
    <property type="match status" value="1"/>
</dbReference>
<dbReference type="Pfam" id="PF02687">
    <property type="entry name" value="FtsX"/>
    <property type="match status" value="1"/>
</dbReference>
<evidence type="ECO:0000256" key="4">
    <source>
        <dbReference type="ARBA" id="ARBA00022692"/>
    </source>
</evidence>
<feature type="transmembrane region" description="Helical" evidence="7">
    <location>
        <begin position="15"/>
        <end position="35"/>
    </location>
</feature>
<evidence type="ECO:0000256" key="3">
    <source>
        <dbReference type="ARBA" id="ARBA00022475"/>
    </source>
</evidence>
<feature type="transmembrane region" description="Helical" evidence="7">
    <location>
        <begin position="243"/>
        <end position="266"/>
    </location>
</feature>
<dbReference type="AlphaFoldDB" id="A0A1H4KQP9"/>
<feature type="transmembrane region" description="Helical" evidence="7">
    <location>
        <begin position="294"/>
        <end position="316"/>
    </location>
</feature>
<dbReference type="OrthoDB" id="5242186at2"/>
<protein>
    <submittedName>
        <fullName evidence="9">Putative ABC transport system permease protein</fullName>
    </submittedName>
</protein>
<dbReference type="GO" id="GO:0005886">
    <property type="term" value="C:plasma membrane"/>
    <property type="evidence" value="ECO:0007669"/>
    <property type="project" value="UniProtKB-SubCell"/>
</dbReference>
<keyword evidence="10" id="KW-1185">Reference proteome</keyword>